<name>A0ABX2BT65_9BURK</name>
<evidence type="ECO:0000256" key="1">
    <source>
        <dbReference type="SAM" id="Phobius"/>
    </source>
</evidence>
<feature type="transmembrane region" description="Helical" evidence="1">
    <location>
        <begin position="20"/>
        <end position="44"/>
    </location>
</feature>
<comment type="caution">
    <text evidence="2">The sequence shown here is derived from an EMBL/GenBank/DDBJ whole genome shotgun (WGS) entry which is preliminary data.</text>
</comment>
<gene>
    <name evidence="2" type="ORF">GNZ12_17250</name>
</gene>
<sequence length="73" mass="7555">MKPDQLDAPANPEETTGSKVCVVLAALGTLMAVFGIAICVFGLVEFNNTKVLIGVGVIIVSTITYILMLTATG</sequence>
<dbReference type="RefSeq" id="WP_172311858.1">
    <property type="nucleotide sequence ID" value="NZ_WOEY01000066.1"/>
</dbReference>
<keyword evidence="1" id="KW-1133">Transmembrane helix</keyword>
<reference evidence="2 3" key="1">
    <citation type="submission" date="2019-11" db="EMBL/GenBank/DDBJ databases">
        <title>Metabolism of dissolved organic matter in forest soils.</title>
        <authorList>
            <person name="Cyle K.T."/>
            <person name="Wilhelm R.C."/>
            <person name="Martinez C.E."/>
        </authorList>
    </citation>
    <scope>NUCLEOTIDE SEQUENCE [LARGE SCALE GENOMIC DNA]</scope>
    <source>
        <strain evidence="2 3">1N</strain>
    </source>
</reference>
<dbReference type="Proteomes" id="UP000652198">
    <property type="component" value="Unassembled WGS sequence"/>
</dbReference>
<feature type="transmembrane region" description="Helical" evidence="1">
    <location>
        <begin position="51"/>
        <end position="71"/>
    </location>
</feature>
<protein>
    <submittedName>
        <fullName evidence="2">Uncharacterized protein</fullName>
    </submittedName>
</protein>
<keyword evidence="3" id="KW-1185">Reference proteome</keyword>
<evidence type="ECO:0000313" key="2">
    <source>
        <dbReference type="EMBL" id="NPT43028.1"/>
    </source>
</evidence>
<proteinExistence type="predicted"/>
<keyword evidence="1" id="KW-0812">Transmembrane</keyword>
<dbReference type="EMBL" id="WOEY01000066">
    <property type="protein sequence ID" value="NPT43028.1"/>
    <property type="molecule type" value="Genomic_DNA"/>
</dbReference>
<accession>A0ABX2BT65</accession>
<organism evidence="2 3">
    <name type="scientific">Paraburkholderia solitsugae</name>
    <dbReference type="NCBI Taxonomy" id="2675748"/>
    <lineage>
        <taxon>Bacteria</taxon>
        <taxon>Pseudomonadati</taxon>
        <taxon>Pseudomonadota</taxon>
        <taxon>Betaproteobacteria</taxon>
        <taxon>Burkholderiales</taxon>
        <taxon>Burkholderiaceae</taxon>
        <taxon>Paraburkholderia</taxon>
    </lineage>
</organism>
<evidence type="ECO:0000313" key="3">
    <source>
        <dbReference type="Proteomes" id="UP000652198"/>
    </source>
</evidence>
<keyword evidence="1" id="KW-0472">Membrane</keyword>